<gene>
    <name evidence="5" type="ORF">GCM10009547_26900</name>
</gene>
<dbReference type="PANTHER" id="PTHR45772">
    <property type="entry name" value="CONSERVED COMPONENT OF ABC TRANSPORTER FOR NATURAL AMINO ACIDS-RELATED"/>
    <property type="match status" value="1"/>
</dbReference>
<dbReference type="InterPro" id="IPR051120">
    <property type="entry name" value="ABC_AA/LPS_Transport"/>
</dbReference>
<proteinExistence type="predicted"/>
<dbReference type="InterPro" id="IPR003593">
    <property type="entry name" value="AAA+_ATPase"/>
</dbReference>
<dbReference type="SMART" id="SM00382">
    <property type="entry name" value="AAA"/>
    <property type="match status" value="1"/>
</dbReference>
<evidence type="ECO:0000256" key="3">
    <source>
        <dbReference type="ARBA" id="ARBA00022840"/>
    </source>
</evidence>
<keyword evidence="3" id="KW-0067">ATP-binding</keyword>
<evidence type="ECO:0000259" key="4">
    <source>
        <dbReference type="PROSITE" id="PS50893"/>
    </source>
</evidence>
<keyword evidence="2" id="KW-0547">Nucleotide-binding</keyword>
<dbReference type="Gene3D" id="3.40.50.300">
    <property type="entry name" value="P-loop containing nucleotide triphosphate hydrolases"/>
    <property type="match status" value="1"/>
</dbReference>
<evidence type="ECO:0000313" key="6">
    <source>
        <dbReference type="Proteomes" id="UP001500957"/>
    </source>
</evidence>
<evidence type="ECO:0000313" key="5">
    <source>
        <dbReference type="EMBL" id="GAA0622571.1"/>
    </source>
</evidence>
<dbReference type="Proteomes" id="UP001500957">
    <property type="component" value="Unassembled WGS sequence"/>
</dbReference>
<dbReference type="CDD" id="cd03219">
    <property type="entry name" value="ABC_Mj1267_LivG_branched"/>
    <property type="match status" value="1"/>
</dbReference>
<reference evidence="5 6" key="1">
    <citation type="journal article" date="2019" name="Int. J. Syst. Evol. Microbiol.">
        <title>The Global Catalogue of Microorganisms (GCM) 10K type strain sequencing project: providing services to taxonomists for standard genome sequencing and annotation.</title>
        <authorList>
            <consortium name="The Broad Institute Genomics Platform"/>
            <consortium name="The Broad Institute Genome Sequencing Center for Infectious Disease"/>
            <person name="Wu L."/>
            <person name="Ma J."/>
        </authorList>
    </citation>
    <scope>NUCLEOTIDE SEQUENCE [LARGE SCALE GENOMIC DNA]</scope>
    <source>
        <strain evidence="5 6">JCM 10671</strain>
    </source>
</reference>
<dbReference type="InterPro" id="IPR003439">
    <property type="entry name" value="ABC_transporter-like_ATP-bd"/>
</dbReference>
<accession>A0ABN1GXB6</accession>
<dbReference type="RefSeq" id="WP_344605513.1">
    <property type="nucleotide sequence ID" value="NZ_BAAAHE010000020.1"/>
</dbReference>
<feature type="domain" description="ABC transporter" evidence="4">
    <location>
        <begin position="10"/>
        <end position="256"/>
    </location>
</feature>
<sequence>MAGQDVVDGLAVREVSVRYGGHLAVDRISLDAPKGRITGLIGPNGAGKTTTFNACTGLLRPTSGTVHLFGEDVTGSTPHHRAQKGLGRTFQRMELFDSLTVRDNVSLGREAGLAGSKPWRHILGRRSDAGVVAAAVDEAIEACGITNLIDRRPADLSTGQRRLVELARCMAGGFQVMLLDEPSSGLDKTETKRFGEILRSLVADRGVGILIVEHDMSLVMSTCDYIHVLDFGKPIFEGTAREVGTSDLVRAAYLGSEAVEESLDVNFDPAEV</sequence>
<dbReference type="Pfam" id="PF00005">
    <property type="entry name" value="ABC_tran"/>
    <property type="match status" value="1"/>
</dbReference>
<name>A0ABN1GXB6_9ACTN</name>
<dbReference type="InterPro" id="IPR027417">
    <property type="entry name" value="P-loop_NTPase"/>
</dbReference>
<keyword evidence="6" id="KW-1185">Reference proteome</keyword>
<dbReference type="PROSITE" id="PS50893">
    <property type="entry name" value="ABC_TRANSPORTER_2"/>
    <property type="match status" value="1"/>
</dbReference>
<protein>
    <recommendedName>
        <fullName evidence="4">ABC transporter domain-containing protein</fullName>
    </recommendedName>
</protein>
<evidence type="ECO:0000256" key="2">
    <source>
        <dbReference type="ARBA" id="ARBA00022741"/>
    </source>
</evidence>
<keyword evidence="1" id="KW-0813">Transport</keyword>
<evidence type="ECO:0000256" key="1">
    <source>
        <dbReference type="ARBA" id="ARBA00022448"/>
    </source>
</evidence>
<organism evidence="5 6">
    <name type="scientific">Sporichthya brevicatena</name>
    <dbReference type="NCBI Taxonomy" id="171442"/>
    <lineage>
        <taxon>Bacteria</taxon>
        <taxon>Bacillati</taxon>
        <taxon>Actinomycetota</taxon>
        <taxon>Actinomycetes</taxon>
        <taxon>Sporichthyales</taxon>
        <taxon>Sporichthyaceae</taxon>
        <taxon>Sporichthya</taxon>
    </lineage>
</organism>
<dbReference type="EMBL" id="BAAAHE010000020">
    <property type="protein sequence ID" value="GAA0622571.1"/>
    <property type="molecule type" value="Genomic_DNA"/>
</dbReference>
<comment type="caution">
    <text evidence="5">The sequence shown here is derived from an EMBL/GenBank/DDBJ whole genome shotgun (WGS) entry which is preliminary data.</text>
</comment>
<dbReference type="SUPFAM" id="SSF52540">
    <property type="entry name" value="P-loop containing nucleoside triphosphate hydrolases"/>
    <property type="match status" value="1"/>
</dbReference>